<name>A0A9Q0RJ41_BLOTA</name>
<proteinExistence type="predicted"/>
<evidence type="ECO:0000313" key="1">
    <source>
        <dbReference type="EMBL" id="KAJ6215995.1"/>
    </source>
</evidence>
<dbReference type="AlphaFoldDB" id="A0A9Q0RJ41"/>
<sequence length="77" mass="8720">MASSSKPKELKNGSSYSMQTTEKFLHITNNGDIESTLSILKQEEENELHVNETEQKHIKNIEFLSRTSVVRPLASSQ</sequence>
<dbReference type="Proteomes" id="UP001142055">
    <property type="component" value="Chromosome 4"/>
</dbReference>
<organism evidence="1 2">
    <name type="scientific">Blomia tropicalis</name>
    <name type="common">Mite</name>
    <dbReference type="NCBI Taxonomy" id="40697"/>
    <lineage>
        <taxon>Eukaryota</taxon>
        <taxon>Metazoa</taxon>
        <taxon>Ecdysozoa</taxon>
        <taxon>Arthropoda</taxon>
        <taxon>Chelicerata</taxon>
        <taxon>Arachnida</taxon>
        <taxon>Acari</taxon>
        <taxon>Acariformes</taxon>
        <taxon>Sarcoptiformes</taxon>
        <taxon>Astigmata</taxon>
        <taxon>Glycyphagoidea</taxon>
        <taxon>Echimyopodidae</taxon>
        <taxon>Blomia</taxon>
    </lineage>
</organism>
<reference evidence="1" key="1">
    <citation type="submission" date="2022-12" db="EMBL/GenBank/DDBJ databases">
        <title>Genome assemblies of Blomia tropicalis.</title>
        <authorList>
            <person name="Cui Y."/>
        </authorList>
    </citation>
    <scope>NUCLEOTIDE SEQUENCE</scope>
    <source>
        <tissue evidence="1">Adult mites</tissue>
    </source>
</reference>
<evidence type="ECO:0000313" key="2">
    <source>
        <dbReference type="Proteomes" id="UP001142055"/>
    </source>
</evidence>
<gene>
    <name evidence="1" type="ORF">RDWZM_010495</name>
</gene>
<comment type="caution">
    <text evidence="1">The sequence shown here is derived from an EMBL/GenBank/DDBJ whole genome shotgun (WGS) entry which is preliminary data.</text>
</comment>
<dbReference type="EMBL" id="JAPWDV010000004">
    <property type="protein sequence ID" value="KAJ6215995.1"/>
    <property type="molecule type" value="Genomic_DNA"/>
</dbReference>
<keyword evidence="2" id="KW-1185">Reference proteome</keyword>
<protein>
    <submittedName>
        <fullName evidence="1">Uncharacterized protein</fullName>
    </submittedName>
</protein>
<accession>A0A9Q0RJ41</accession>